<dbReference type="AlphaFoldDB" id="A0A084WKT1"/>
<keyword evidence="4" id="KW-1185">Reference proteome</keyword>
<dbReference type="EMBL" id="KE525350">
    <property type="protein sequence ID" value="KFB50825.1"/>
    <property type="molecule type" value="Genomic_DNA"/>
</dbReference>
<evidence type="ECO:0000313" key="4">
    <source>
        <dbReference type="Proteomes" id="UP000030765"/>
    </source>
</evidence>
<sequence>MLSGYTCRSRTWASPPTTLKPVQVSNDRTLPGLSGESNRKTKPPLDEIDYGSQNHWNLHGGKCSIARGRAAQVETLRFGTVCRKFQGGVFSGLSRCSEPLSILPSV</sequence>
<name>A0A084WKT1_ANOSI</name>
<dbReference type="EMBL" id="ATLV01024143">
    <property type="status" value="NOT_ANNOTATED_CDS"/>
    <property type="molecule type" value="Genomic_DNA"/>
</dbReference>
<feature type="compositionally biased region" description="Polar residues" evidence="1">
    <location>
        <begin position="1"/>
        <end position="17"/>
    </location>
</feature>
<protein>
    <submittedName>
        <fullName evidence="2 3">Nuclear respiratory factor 1</fullName>
    </submittedName>
</protein>
<reference evidence="3" key="2">
    <citation type="submission" date="2020-05" db="UniProtKB">
        <authorList>
            <consortium name="EnsemblMetazoa"/>
        </authorList>
    </citation>
    <scope>IDENTIFICATION</scope>
</reference>
<evidence type="ECO:0000313" key="3">
    <source>
        <dbReference type="EnsemblMetazoa" id="ASIC019177-PA"/>
    </source>
</evidence>
<dbReference type="Proteomes" id="UP000030765">
    <property type="component" value="Unassembled WGS sequence"/>
</dbReference>
<dbReference type="VEuPathDB" id="VectorBase:ASIC019177"/>
<evidence type="ECO:0000256" key="1">
    <source>
        <dbReference type="SAM" id="MobiDB-lite"/>
    </source>
</evidence>
<organism evidence="2">
    <name type="scientific">Anopheles sinensis</name>
    <name type="common">Mosquito</name>
    <dbReference type="NCBI Taxonomy" id="74873"/>
    <lineage>
        <taxon>Eukaryota</taxon>
        <taxon>Metazoa</taxon>
        <taxon>Ecdysozoa</taxon>
        <taxon>Arthropoda</taxon>
        <taxon>Hexapoda</taxon>
        <taxon>Insecta</taxon>
        <taxon>Pterygota</taxon>
        <taxon>Neoptera</taxon>
        <taxon>Endopterygota</taxon>
        <taxon>Diptera</taxon>
        <taxon>Nematocera</taxon>
        <taxon>Culicoidea</taxon>
        <taxon>Culicidae</taxon>
        <taxon>Anophelinae</taxon>
        <taxon>Anopheles</taxon>
    </lineage>
</organism>
<proteinExistence type="predicted"/>
<dbReference type="EnsemblMetazoa" id="ASIC019177-RA">
    <property type="protein sequence ID" value="ASIC019177-PA"/>
    <property type="gene ID" value="ASIC019177"/>
</dbReference>
<feature type="region of interest" description="Disordered" evidence="1">
    <location>
        <begin position="1"/>
        <end position="45"/>
    </location>
</feature>
<accession>A0A084WKT1</accession>
<gene>
    <name evidence="2" type="ORF">ZHAS_00019177</name>
</gene>
<evidence type="ECO:0000313" key="2">
    <source>
        <dbReference type="EMBL" id="KFB50825.1"/>
    </source>
</evidence>
<reference evidence="2 4" key="1">
    <citation type="journal article" date="2014" name="BMC Genomics">
        <title>Genome sequence of Anopheles sinensis provides insight into genetics basis of mosquito competence for malaria parasites.</title>
        <authorList>
            <person name="Zhou D."/>
            <person name="Zhang D."/>
            <person name="Ding G."/>
            <person name="Shi L."/>
            <person name="Hou Q."/>
            <person name="Ye Y."/>
            <person name="Xu Y."/>
            <person name="Zhou H."/>
            <person name="Xiong C."/>
            <person name="Li S."/>
            <person name="Yu J."/>
            <person name="Hong S."/>
            <person name="Yu X."/>
            <person name="Zou P."/>
            <person name="Chen C."/>
            <person name="Chang X."/>
            <person name="Wang W."/>
            <person name="Lv Y."/>
            <person name="Sun Y."/>
            <person name="Ma L."/>
            <person name="Shen B."/>
            <person name="Zhu C."/>
        </authorList>
    </citation>
    <scope>NUCLEOTIDE SEQUENCE [LARGE SCALE GENOMIC DNA]</scope>
</reference>